<evidence type="ECO:0000256" key="3">
    <source>
        <dbReference type="ARBA" id="ARBA00022777"/>
    </source>
</evidence>
<dbReference type="Proteomes" id="UP000614272">
    <property type="component" value="Unassembled WGS sequence"/>
</dbReference>
<dbReference type="InterPro" id="IPR016898">
    <property type="entry name" value="Polyphosphate_phosphotransfera"/>
</dbReference>
<dbReference type="InterPro" id="IPR022488">
    <property type="entry name" value="PPK2-related"/>
</dbReference>
<dbReference type="EMBL" id="BMGJ01000006">
    <property type="protein sequence ID" value="GGD63680.1"/>
    <property type="molecule type" value="Genomic_DNA"/>
</dbReference>
<keyword evidence="2" id="KW-0808">Transferase</keyword>
<dbReference type="Gene3D" id="3.40.50.300">
    <property type="entry name" value="P-loop containing nucleotide triphosphate hydrolases"/>
    <property type="match status" value="1"/>
</dbReference>
<evidence type="ECO:0000256" key="2">
    <source>
        <dbReference type="ARBA" id="ARBA00022679"/>
    </source>
</evidence>
<comment type="similarity">
    <text evidence="1">Belongs to the polyphosphate kinase 2 (PPK2) family. Class I subfamily.</text>
</comment>
<organism evidence="5 6">
    <name type="scientific">Lacimicrobium alkaliphilum</name>
    <dbReference type="NCBI Taxonomy" id="1526571"/>
    <lineage>
        <taxon>Bacteria</taxon>
        <taxon>Pseudomonadati</taxon>
        <taxon>Pseudomonadota</taxon>
        <taxon>Gammaproteobacteria</taxon>
        <taxon>Alteromonadales</taxon>
        <taxon>Alteromonadaceae</taxon>
        <taxon>Lacimicrobium</taxon>
    </lineage>
</organism>
<dbReference type="SUPFAM" id="SSF52540">
    <property type="entry name" value="P-loop containing nucleoside triphosphate hydrolases"/>
    <property type="match status" value="1"/>
</dbReference>
<dbReference type="InterPro" id="IPR027417">
    <property type="entry name" value="P-loop_NTPase"/>
</dbReference>
<sequence>MIDTRPYRIAPGKRVELCDFATREDGGLSKKTGKEMVHELTKRLAALQELLYAQRSQGLLVVFQAMDAGGKDSTIRRVFRLLDPSSMRVKSFKQPSQREQLHDFLWRIHQHAPRRGYISIFNRSHYEDVVAVRVRERQPQEVWQKRFEHINAFERLLSTEGTLILKFFLHISKDYQKERLQRRLDRPDKVWKFDPGDINDRKYWDEYMHAYSEAIESCSTDNAPFYVVPAERRWYRDLIVLQTVVDALDSLQMTYPEPKFDPGDIELI</sequence>
<comment type="caution">
    <text evidence="5">The sequence shown here is derived from an EMBL/GenBank/DDBJ whole genome shotgun (WGS) entry which is preliminary data.</text>
</comment>
<evidence type="ECO:0000313" key="6">
    <source>
        <dbReference type="Proteomes" id="UP000614272"/>
    </source>
</evidence>
<keyword evidence="3 5" id="KW-0418">Kinase</keyword>
<evidence type="ECO:0000313" key="5">
    <source>
        <dbReference type="EMBL" id="GGD63680.1"/>
    </source>
</evidence>
<keyword evidence="6" id="KW-1185">Reference proteome</keyword>
<gene>
    <name evidence="5" type="ORF">GCM10011357_18740</name>
</gene>
<dbReference type="Pfam" id="PF03976">
    <property type="entry name" value="PPK2"/>
    <property type="match status" value="1"/>
</dbReference>
<accession>A0ABQ1RA60</accession>
<evidence type="ECO:0000259" key="4">
    <source>
        <dbReference type="Pfam" id="PF03976"/>
    </source>
</evidence>
<evidence type="ECO:0000256" key="1">
    <source>
        <dbReference type="ARBA" id="ARBA00009924"/>
    </source>
</evidence>
<protein>
    <submittedName>
        <fullName evidence="5">Polyphosphate kinase</fullName>
    </submittedName>
</protein>
<feature type="domain" description="Polyphosphate kinase-2-related" evidence="4">
    <location>
        <begin position="28"/>
        <end position="251"/>
    </location>
</feature>
<dbReference type="NCBIfam" id="TIGR03709">
    <property type="entry name" value="PPK2_rel_1"/>
    <property type="match status" value="1"/>
</dbReference>
<reference evidence="6" key="1">
    <citation type="journal article" date="2019" name="Int. J. Syst. Evol. Microbiol.">
        <title>The Global Catalogue of Microorganisms (GCM) 10K type strain sequencing project: providing services to taxonomists for standard genome sequencing and annotation.</title>
        <authorList>
            <consortium name="The Broad Institute Genomics Platform"/>
            <consortium name="The Broad Institute Genome Sequencing Center for Infectious Disease"/>
            <person name="Wu L."/>
            <person name="Ma J."/>
        </authorList>
    </citation>
    <scope>NUCLEOTIDE SEQUENCE [LARGE SCALE GENOMIC DNA]</scope>
    <source>
        <strain evidence="6">CGMCC 1.12923</strain>
    </source>
</reference>
<proteinExistence type="inferred from homology"/>
<dbReference type="PANTHER" id="PTHR34383:SF3">
    <property type="entry name" value="POLYPHOSPHATE:AMP PHOSPHOTRANSFERASE"/>
    <property type="match status" value="1"/>
</dbReference>
<dbReference type="RefSeq" id="WP_099034196.1">
    <property type="nucleotide sequence ID" value="NZ_BMGJ01000006.1"/>
</dbReference>
<dbReference type="GO" id="GO:0016301">
    <property type="term" value="F:kinase activity"/>
    <property type="evidence" value="ECO:0007669"/>
    <property type="project" value="UniProtKB-KW"/>
</dbReference>
<dbReference type="PANTHER" id="PTHR34383">
    <property type="entry name" value="POLYPHOSPHATE:AMP PHOSPHOTRANSFERASE-RELATED"/>
    <property type="match status" value="1"/>
</dbReference>
<dbReference type="PIRSF" id="PIRSF028756">
    <property type="entry name" value="PPK2_prd"/>
    <property type="match status" value="1"/>
</dbReference>
<name>A0ABQ1RA60_9ALTE</name>
<dbReference type="InterPro" id="IPR022300">
    <property type="entry name" value="PPK2-rel_1"/>
</dbReference>